<name>A0AB34J7A9_PRYPA</name>
<feature type="compositionally biased region" description="Pro residues" evidence="1">
    <location>
        <begin position="13"/>
        <end position="38"/>
    </location>
</feature>
<sequence length="223" mass="23326">MVDASALAATTAPPYPPPPDAPPAAPSTPPAGSPLPAPAHPAYAALTSTPPLRFSFVGDGRYCGDGGAELERLWRASEWKPLKGCDGRFTCRERALAAVSLPRLAASLALRLAAPVVCCRPAANGCDGVQVVRLRGGGGVLSYEKPSRGVYVHTLNTESGLSRKLIGLGCEQPLIAALNEEAAMLFSTLTHVLRRIPEPERTRTAPAVCVAMRVLLARSATRG</sequence>
<protein>
    <submittedName>
        <fullName evidence="2">Uncharacterized protein</fullName>
    </submittedName>
</protein>
<proteinExistence type="predicted"/>
<evidence type="ECO:0000313" key="3">
    <source>
        <dbReference type="Proteomes" id="UP001515480"/>
    </source>
</evidence>
<feature type="region of interest" description="Disordered" evidence="1">
    <location>
        <begin position="1"/>
        <end position="38"/>
    </location>
</feature>
<evidence type="ECO:0000256" key="1">
    <source>
        <dbReference type="SAM" id="MobiDB-lite"/>
    </source>
</evidence>
<gene>
    <name evidence="2" type="ORF">AB1Y20_001991</name>
</gene>
<comment type="caution">
    <text evidence="2">The sequence shown here is derived from an EMBL/GenBank/DDBJ whole genome shotgun (WGS) entry which is preliminary data.</text>
</comment>
<feature type="compositionally biased region" description="Low complexity" evidence="1">
    <location>
        <begin position="1"/>
        <end position="12"/>
    </location>
</feature>
<dbReference type="Proteomes" id="UP001515480">
    <property type="component" value="Unassembled WGS sequence"/>
</dbReference>
<organism evidence="2 3">
    <name type="scientific">Prymnesium parvum</name>
    <name type="common">Toxic golden alga</name>
    <dbReference type="NCBI Taxonomy" id="97485"/>
    <lineage>
        <taxon>Eukaryota</taxon>
        <taxon>Haptista</taxon>
        <taxon>Haptophyta</taxon>
        <taxon>Prymnesiophyceae</taxon>
        <taxon>Prymnesiales</taxon>
        <taxon>Prymnesiaceae</taxon>
        <taxon>Prymnesium</taxon>
    </lineage>
</organism>
<dbReference type="EMBL" id="JBGBPQ010000011">
    <property type="protein sequence ID" value="KAL1515362.1"/>
    <property type="molecule type" value="Genomic_DNA"/>
</dbReference>
<dbReference type="AlphaFoldDB" id="A0AB34J7A9"/>
<accession>A0AB34J7A9</accession>
<keyword evidence="3" id="KW-1185">Reference proteome</keyword>
<evidence type="ECO:0000313" key="2">
    <source>
        <dbReference type="EMBL" id="KAL1515362.1"/>
    </source>
</evidence>
<reference evidence="2 3" key="1">
    <citation type="journal article" date="2024" name="Science">
        <title>Giant polyketide synthase enzymes in the biosynthesis of giant marine polyether toxins.</title>
        <authorList>
            <person name="Fallon T.R."/>
            <person name="Shende V.V."/>
            <person name="Wierzbicki I.H."/>
            <person name="Pendleton A.L."/>
            <person name="Watervoot N.F."/>
            <person name="Auber R.P."/>
            <person name="Gonzalez D.J."/>
            <person name="Wisecaver J.H."/>
            <person name="Moore B.S."/>
        </authorList>
    </citation>
    <scope>NUCLEOTIDE SEQUENCE [LARGE SCALE GENOMIC DNA]</scope>
    <source>
        <strain evidence="2 3">12B1</strain>
    </source>
</reference>